<dbReference type="PROSITE" id="PS51746">
    <property type="entry name" value="PPM_2"/>
    <property type="match status" value="1"/>
</dbReference>
<dbReference type="InterPro" id="IPR015655">
    <property type="entry name" value="PP2C"/>
</dbReference>
<dbReference type="PANTHER" id="PTHR13832:SF803">
    <property type="entry name" value="PROTEIN PHOSPHATASE 1G"/>
    <property type="match status" value="1"/>
</dbReference>
<dbReference type="InterPro" id="IPR036457">
    <property type="entry name" value="PPM-type-like_dom_sf"/>
</dbReference>
<evidence type="ECO:0000256" key="2">
    <source>
        <dbReference type="ARBA" id="ARBA00001946"/>
    </source>
</evidence>
<dbReference type="InterPro" id="IPR001932">
    <property type="entry name" value="PPM-type_phosphatase-like_dom"/>
</dbReference>
<dbReference type="EMBL" id="CCKQ01005870">
    <property type="protein sequence ID" value="CDW77140.1"/>
    <property type="molecule type" value="Genomic_DNA"/>
</dbReference>
<evidence type="ECO:0000256" key="1">
    <source>
        <dbReference type="ARBA" id="ARBA00001936"/>
    </source>
</evidence>
<dbReference type="SUPFAM" id="SSF81606">
    <property type="entry name" value="PP2C-like"/>
    <property type="match status" value="1"/>
</dbReference>
<dbReference type="GO" id="GO:0004722">
    <property type="term" value="F:protein serine/threonine phosphatase activity"/>
    <property type="evidence" value="ECO:0007669"/>
    <property type="project" value="UniProtKB-EC"/>
</dbReference>
<feature type="compositionally biased region" description="Basic and acidic residues" evidence="15">
    <location>
        <begin position="311"/>
        <end position="329"/>
    </location>
</feature>
<keyword evidence="8" id="KW-0460">Magnesium</keyword>
<dbReference type="Proteomes" id="UP000039865">
    <property type="component" value="Unassembled WGS sequence"/>
</dbReference>
<evidence type="ECO:0000256" key="8">
    <source>
        <dbReference type="ARBA" id="ARBA00022842"/>
    </source>
</evidence>
<dbReference type="OrthoDB" id="10264738at2759"/>
<evidence type="ECO:0000256" key="13">
    <source>
        <dbReference type="ARBA" id="ARBA00048336"/>
    </source>
</evidence>
<comment type="catalytic activity">
    <reaction evidence="13">
        <text>O-phospho-L-threonyl-[protein] + H2O = L-threonyl-[protein] + phosphate</text>
        <dbReference type="Rhea" id="RHEA:47004"/>
        <dbReference type="Rhea" id="RHEA-COMP:11060"/>
        <dbReference type="Rhea" id="RHEA-COMP:11605"/>
        <dbReference type="ChEBI" id="CHEBI:15377"/>
        <dbReference type="ChEBI" id="CHEBI:30013"/>
        <dbReference type="ChEBI" id="CHEBI:43474"/>
        <dbReference type="ChEBI" id="CHEBI:61977"/>
        <dbReference type="EC" id="3.1.3.16"/>
    </reaction>
</comment>
<dbReference type="InParanoid" id="A0A078A6D9"/>
<evidence type="ECO:0000256" key="5">
    <source>
        <dbReference type="ARBA" id="ARBA00013081"/>
    </source>
</evidence>
<feature type="compositionally biased region" description="Polar residues" evidence="15">
    <location>
        <begin position="288"/>
        <end position="310"/>
    </location>
</feature>
<dbReference type="Pfam" id="PF00481">
    <property type="entry name" value="PP2C"/>
    <property type="match status" value="1"/>
</dbReference>
<evidence type="ECO:0000256" key="7">
    <source>
        <dbReference type="ARBA" id="ARBA00022801"/>
    </source>
</evidence>
<feature type="compositionally biased region" description="Basic and acidic residues" evidence="15">
    <location>
        <begin position="337"/>
        <end position="351"/>
    </location>
</feature>
<evidence type="ECO:0000256" key="4">
    <source>
        <dbReference type="ARBA" id="ARBA00006702"/>
    </source>
</evidence>
<dbReference type="AlphaFoldDB" id="A0A078A6D9"/>
<comment type="cofactor">
    <cofactor evidence="1">
        <name>Mn(2+)</name>
        <dbReference type="ChEBI" id="CHEBI:29035"/>
    </cofactor>
</comment>
<evidence type="ECO:0000256" key="12">
    <source>
        <dbReference type="ARBA" id="ARBA00047761"/>
    </source>
</evidence>
<dbReference type="CDD" id="cd00143">
    <property type="entry name" value="PP2Cc"/>
    <property type="match status" value="1"/>
</dbReference>
<dbReference type="PANTHER" id="PTHR13832">
    <property type="entry name" value="PROTEIN PHOSPHATASE 2C"/>
    <property type="match status" value="1"/>
</dbReference>
<evidence type="ECO:0000256" key="3">
    <source>
        <dbReference type="ARBA" id="ARBA00004170"/>
    </source>
</evidence>
<dbReference type="Gene3D" id="3.60.40.10">
    <property type="entry name" value="PPM-type phosphatase domain"/>
    <property type="match status" value="1"/>
</dbReference>
<gene>
    <name evidence="17" type="primary">Contig8524.g9097</name>
    <name evidence="17" type="ORF">STYLEM_6110</name>
</gene>
<comment type="catalytic activity">
    <reaction evidence="12">
        <text>O-phospho-L-seryl-[protein] + H2O = L-seryl-[protein] + phosphate</text>
        <dbReference type="Rhea" id="RHEA:20629"/>
        <dbReference type="Rhea" id="RHEA-COMP:9863"/>
        <dbReference type="Rhea" id="RHEA-COMP:11604"/>
        <dbReference type="ChEBI" id="CHEBI:15377"/>
        <dbReference type="ChEBI" id="CHEBI:29999"/>
        <dbReference type="ChEBI" id="CHEBI:43474"/>
        <dbReference type="ChEBI" id="CHEBI:83421"/>
        <dbReference type="EC" id="3.1.3.16"/>
    </reaction>
</comment>
<keyword evidence="18" id="KW-1185">Reference proteome</keyword>
<accession>A0A078A6D9</accession>
<evidence type="ECO:0000256" key="15">
    <source>
        <dbReference type="SAM" id="MobiDB-lite"/>
    </source>
</evidence>
<dbReference type="GO" id="GO:0016020">
    <property type="term" value="C:membrane"/>
    <property type="evidence" value="ECO:0007669"/>
    <property type="project" value="UniProtKB-SubCell"/>
</dbReference>
<dbReference type="GO" id="GO:0046872">
    <property type="term" value="F:metal ion binding"/>
    <property type="evidence" value="ECO:0007669"/>
    <property type="project" value="UniProtKB-KW"/>
</dbReference>
<evidence type="ECO:0000256" key="14">
    <source>
        <dbReference type="RuleBase" id="RU003465"/>
    </source>
</evidence>
<evidence type="ECO:0000313" key="17">
    <source>
        <dbReference type="EMBL" id="CDW77140.1"/>
    </source>
</evidence>
<dbReference type="EC" id="3.1.3.16" evidence="5"/>
<keyword evidence="11" id="KW-0464">Manganese</keyword>
<evidence type="ECO:0000256" key="9">
    <source>
        <dbReference type="ARBA" id="ARBA00022912"/>
    </source>
</evidence>
<evidence type="ECO:0000313" key="18">
    <source>
        <dbReference type="Proteomes" id="UP000039865"/>
    </source>
</evidence>
<feature type="domain" description="PPM-type phosphatase" evidence="16">
    <location>
        <begin position="410"/>
        <end position="797"/>
    </location>
</feature>
<keyword evidence="6" id="KW-0479">Metal-binding</keyword>
<dbReference type="PROSITE" id="PS01032">
    <property type="entry name" value="PPM_1"/>
    <property type="match status" value="1"/>
</dbReference>
<protein>
    <recommendedName>
        <fullName evidence="5">protein-serine/threonine phosphatase</fullName>
        <ecNumber evidence="5">3.1.3.16</ecNumber>
    </recommendedName>
</protein>
<comment type="similarity">
    <text evidence="4 14">Belongs to the PP2C family.</text>
</comment>
<name>A0A078A6D9_STYLE</name>
<proteinExistence type="inferred from homology"/>
<dbReference type="InterPro" id="IPR000222">
    <property type="entry name" value="PP2C_BS"/>
</dbReference>
<reference evidence="17 18" key="1">
    <citation type="submission" date="2014-06" db="EMBL/GenBank/DDBJ databases">
        <authorList>
            <person name="Swart Estienne"/>
        </authorList>
    </citation>
    <scope>NUCLEOTIDE SEQUENCE [LARGE SCALE GENOMIC DNA]</scope>
    <source>
        <strain evidence="17 18">130c</strain>
    </source>
</reference>
<sequence length="943" mass="105251">MYQQDSSNLHSAEISSKLLGISQVEKLNKRLRARNNHLQNSIAVPAVLAPLTQRSFSPPSQKQLIVPNSISNVNTSQIIVKKSRHIREASHDITSTMNNNITPHQMIQLPPMIKTPKDLSEREQQHQQQQYPKCINQSQLESEFWEQQLQLDLNQQCLEIAIANDSEQQPVRSELKSGSDIQPVHKQNKTEPNSYRSQNKKYHHEKSQSQQFTPLSGAQSSNIANQSYSVNASNNGSTLQSTGRSSRAFSPRQQRLSSINQNNSITPSQMGNKSIINGITKREKSGSSRDSVSMNNTGGMQLNSPTNQSFHDPKDTNRINHNNYDKQNEQRQQSISKRQEKINKSPQKDNHSMMNSGMNQDLVNDQNVQFVDVQTLLFGENPVYINPKQFLLKNHEITKASTKSCGIIKAYAANTNQGIIRDYNEDRVSIILNIVKPKNKILPQNAEWPQICFFGVFDGHGGAACADFLRDNLHNFVIQNQNFPSNPKEAIVQGFRECEYHFLSMVETAYNRLLASQGTSQGSLGDNGSQGLERSGSCAIVIMVVDDTVYVANVGDSRCMMSVDCGSQVAVLSRDHKPDDELEKQRIQLAGGKIYRTQTFARPAQQGEKDVYVQGPLRVFPGRLSVARTFGDIEAKLPRFGGNPHVIVCEPEIRSFKIKESHFDFMVVGCDGIFDRLSNREVIDTVWESAGDIIKGNQFQKGTNGTSILQGITPQPLLTQKHQSLFNSIDKKKGTLIDSSRQSKQMSTANGQFPQYHHNQQHAITAHQVVADGVEMVLKKAAAQRSLDNITVLILGFQNLDKAIHKLSEGYNLQQIRDQQLMENQGLNGMLNNVDDFEIIPEDFQFSVHTNYNNNIPKIDKPMSQNSLIKSHDSKSPLGNGANNLISNGINLSGQKEIKSGGTMKERSGKVVIQKNKIDNKKSGDFSTTTGEVGGTGVFINNF</sequence>
<evidence type="ECO:0000256" key="6">
    <source>
        <dbReference type="ARBA" id="ARBA00022723"/>
    </source>
</evidence>
<evidence type="ECO:0000259" key="16">
    <source>
        <dbReference type="PROSITE" id="PS51746"/>
    </source>
</evidence>
<evidence type="ECO:0000256" key="10">
    <source>
        <dbReference type="ARBA" id="ARBA00023136"/>
    </source>
</evidence>
<keyword evidence="10" id="KW-0472">Membrane</keyword>
<organism evidence="17 18">
    <name type="scientific">Stylonychia lemnae</name>
    <name type="common">Ciliate</name>
    <dbReference type="NCBI Taxonomy" id="5949"/>
    <lineage>
        <taxon>Eukaryota</taxon>
        <taxon>Sar</taxon>
        <taxon>Alveolata</taxon>
        <taxon>Ciliophora</taxon>
        <taxon>Intramacronucleata</taxon>
        <taxon>Spirotrichea</taxon>
        <taxon>Stichotrichia</taxon>
        <taxon>Sporadotrichida</taxon>
        <taxon>Oxytrichidae</taxon>
        <taxon>Stylonychinae</taxon>
        <taxon>Stylonychia</taxon>
    </lineage>
</organism>
<comment type="cofactor">
    <cofactor evidence="2">
        <name>Mg(2+)</name>
        <dbReference type="ChEBI" id="CHEBI:18420"/>
    </cofactor>
</comment>
<keyword evidence="7 14" id="KW-0378">Hydrolase</keyword>
<dbReference type="SMART" id="SM00332">
    <property type="entry name" value="PP2Cc"/>
    <property type="match status" value="1"/>
</dbReference>
<keyword evidence="9 14" id="KW-0904">Protein phosphatase</keyword>
<feature type="region of interest" description="Disordered" evidence="15">
    <location>
        <begin position="167"/>
        <end position="359"/>
    </location>
</feature>
<feature type="compositionally biased region" description="Polar residues" evidence="15">
    <location>
        <begin position="208"/>
        <end position="277"/>
    </location>
</feature>
<evidence type="ECO:0000256" key="11">
    <source>
        <dbReference type="ARBA" id="ARBA00023211"/>
    </source>
</evidence>
<comment type="subcellular location">
    <subcellularLocation>
        <location evidence="3">Membrane</location>
        <topology evidence="3">Peripheral membrane protein</topology>
    </subcellularLocation>
</comment>